<dbReference type="Proteomes" id="UP000611500">
    <property type="component" value="Unassembled WGS sequence"/>
</dbReference>
<dbReference type="EMBL" id="BNAP01000001">
    <property type="protein sequence ID" value="GHG80375.1"/>
    <property type="molecule type" value="Genomic_DNA"/>
</dbReference>
<gene>
    <name evidence="1" type="ORF">GCM10010961_03460</name>
</gene>
<accession>A0A8J3MD17</accession>
<name>A0A8J3MD17_9RHOB</name>
<proteinExistence type="predicted"/>
<organism evidence="1 2">
    <name type="scientific">Pseudodonghicola xiamenensis</name>
    <dbReference type="NCBI Taxonomy" id="337702"/>
    <lineage>
        <taxon>Bacteria</taxon>
        <taxon>Pseudomonadati</taxon>
        <taxon>Pseudomonadota</taxon>
        <taxon>Alphaproteobacteria</taxon>
        <taxon>Rhodobacterales</taxon>
        <taxon>Paracoccaceae</taxon>
        <taxon>Pseudodonghicola</taxon>
    </lineage>
</organism>
<evidence type="ECO:0000313" key="2">
    <source>
        <dbReference type="Proteomes" id="UP000611500"/>
    </source>
</evidence>
<comment type="caution">
    <text evidence="1">The sequence shown here is derived from an EMBL/GenBank/DDBJ whole genome shotgun (WGS) entry which is preliminary data.</text>
</comment>
<evidence type="ECO:0000313" key="1">
    <source>
        <dbReference type="EMBL" id="GHG80375.1"/>
    </source>
</evidence>
<reference evidence="1" key="1">
    <citation type="journal article" date="2014" name="Int. J. Syst. Evol. Microbiol.">
        <title>Complete genome sequence of Corynebacterium casei LMG S-19264T (=DSM 44701T), isolated from a smear-ripened cheese.</title>
        <authorList>
            <consortium name="US DOE Joint Genome Institute (JGI-PGF)"/>
            <person name="Walter F."/>
            <person name="Albersmeier A."/>
            <person name="Kalinowski J."/>
            <person name="Ruckert C."/>
        </authorList>
    </citation>
    <scope>NUCLEOTIDE SEQUENCE</scope>
    <source>
        <strain evidence="1">CGMCC 1.7081</strain>
    </source>
</reference>
<reference evidence="1" key="2">
    <citation type="submission" date="2020-09" db="EMBL/GenBank/DDBJ databases">
        <authorList>
            <person name="Sun Q."/>
            <person name="Zhou Y."/>
        </authorList>
    </citation>
    <scope>NUCLEOTIDE SEQUENCE</scope>
    <source>
        <strain evidence="1">CGMCC 1.7081</strain>
    </source>
</reference>
<protein>
    <submittedName>
        <fullName evidence="1">Uncharacterized protein</fullName>
    </submittedName>
</protein>
<sequence>MQGEPLVLVRAAGKQECERGPANRNFWYAPAPKADWSVLHCGVLSRPPIFAMKSHDFDIPVTARIGFRARSATYPAPRLAVAIWPSQGHLRPCGL</sequence>
<keyword evidence="2" id="KW-1185">Reference proteome</keyword>
<dbReference type="AlphaFoldDB" id="A0A8J3MD17"/>